<evidence type="ECO:0000256" key="1">
    <source>
        <dbReference type="ARBA" id="ARBA00022801"/>
    </source>
</evidence>
<name>A0A4V2W5U5_9FIRM</name>
<dbReference type="Gene3D" id="3.60.21.10">
    <property type="match status" value="1"/>
</dbReference>
<dbReference type="Proteomes" id="UP000295515">
    <property type="component" value="Unassembled WGS sequence"/>
</dbReference>
<reference evidence="5 6" key="1">
    <citation type="submission" date="2019-03" db="EMBL/GenBank/DDBJ databases">
        <title>Genomic Encyclopedia of Type Strains, Phase IV (KMG-IV): sequencing the most valuable type-strain genomes for metagenomic binning, comparative biology and taxonomic classification.</title>
        <authorList>
            <person name="Goeker M."/>
        </authorList>
    </citation>
    <scope>NUCLEOTIDE SEQUENCE [LARGE SCALE GENOMIC DNA]</scope>
    <source>
        <strain evidence="5 6">DSM 29487</strain>
    </source>
</reference>
<keyword evidence="2 4" id="KW-0464">Manganese</keyword>
<dbReference type="RefSeq" id="WP_066449179.1">
    <property type="nucleotide sequence ID" value="NZ_JADMQS010000002.1"/>
</dbReference>
<dbReference type="InterPro" id="IPR029052">
    <property type="entry name" value="Metallo-depent_PP-like"/>
</dbReference>
<comment type="similarity">
    <text evidence="4">Belongs to the FBPase class 3 family.</text>
</comment>
<dbReference type="HAMAP" id="MF_01854">
    <property type="entry name" value="FBPase_class3"/>
    <property type="match status" value="1"/>
</dbReference>
<comment type="catalytic activity">
    <reaction evidence="4">
        <text>beta-D-fructose 1,6-bisphosphate + H2O = beta-D-fructose 6-phosphate + phosphate</text>
        <dbReference type="Rhea" id="RHEA:11064"/>
        <dbReference type="ChEBI" id="CHEBI:15377"/>
        <dbReference type="ChEBI" id="CHEBI:32966"/>
        <dbReference type="ChEBI" id="CHEBI:43474"/>
        <dbReference type="ChEBI" id="CHEBI:57634"/>
        <dbReference type="EC" id="3.1.3.11"/>
    </reaction>
</comment>
<dbReference type="EC" id="3.1.3.11" evidence="4"/>
<comment type="caution">
    <text evidence="5">The sequence shown here is derived from an EMBL/GenBank/DDBJ whole genome shotgun (WGS) entry which is preliminary data.</text>
</comment>
<accession>A0A4V2W5U5</accession>
<proteinExistence type="inferred from homology"/>
<evidence type="ECO:0000256" key="4">
    <source>
        <dbReference type="HAMAP-Rule" id="MF_01854"/>
    </source>
</evidence>
<organism evidence="5 6">
    <name type="scientific">Longibaculum muris</name>
    <dbReference type="NCBI Taxonomy" id="1796628"/>
    <lineage>
        <taxon>Bacteria</taxon>
        <taxon>Bacillati</taxon>
        <taxon>Bacillota</taxon>
        <taxon>Erysipelotrichia</taxon>
        <taxon>Erysipelotrichales</taxon>
        <taxon>Coprobacillaceae</taxon>
        <taxon>Longibaculum</taxon>
    </lineage>
</organism>
<evidence type="ECO:0000256" key="3">
    <source>
        <dbReference type="ARBA" id="ARBA00023277"/>
    </source>
</evidence>
<dbReference type="InterPro" id="IPR009164">
    <property type="entry name" value="FBPtase_class3"/>
</dbReference>
<comment type="pathway">
    <text evidence="4">Carbohydrate biosynthesis; gluconeogenesis.</text>
</comment>
<keyword evidence="6" id="KW-1185">Reference proteome</keyword>
<evidence type="ECO:0000313" key="6">
    <source>
        <dbReference type="Proteomes" id="UP000295515"/>
    </source>
</evidence>
<dbReference type="EMBL" id="SMCQ01000003">
    <property type="protein sequence ID" value="TCW01722.1"/>
    <property type="molecule type" value="Genomic_DNA"/>
</dbReference>
<dbReference type="SUPFAM" id="SSF56300">
    <property type="entry name" value="Metallo-dependent phosphatases"/>
    <property type="match status" value="1"/>
</dbReference>
<dbReference type="AlphaFoldDB" id="A0A4V2W5U5"/>
<dbReference type="GeneID" id="98914655"/>
<dbReference type="GO" id="GO:0042132">
    <property type="term" value="F:fructose 1,6-bisphosphate 1-phosphatase activity"/>
    <property type="evidence" value="ECO:0007669"/>
    <property type="project" value="UniProtKB-UniRule"/>
</dbReference>
<keyword evidence="3 4" id="KW-0119">Carbohydrate metabolism</keyword>
<dbReference type="Pfam" id="PF06874">
    <property type="entry name" value="FBPase_2"/>
    <property type="match status" value="1"/>
</dbReference>
<evidence type="ECO:0000313" key="5">
    <source>
        <dbReference type="EMBL" id="TCW01722.1"/>
    </source>
</evidence>
<protein>
    <recommendedName>
        <fullName evidence="4">Fructose-1,6-bisphosphatase class 3</fullName>
        <shortName evidence="4">FBPase class 3</shortName>
        <ecNumber evidence="4">3.1.3.11</ecNumber>
    </recommendedName>
    <alternativeName>
        <fullName evidence="4">D-fructose-1,6-bisphosphate 1-phosphohydrolase class 3</fullName>
    </alternativeName>
</protein>
<comment type="cofactor">
    <cofactor evidence="4">
        <name>Mn(2+)</name>
        <dbReference type="ChEBI" id="CHEBI:29035"/>
    </cofactor>
</comment>
<keyword evidence="1 4" id="KW-0378">Hydrolase</keyword>
<dbReference type="UniPathway" id="UPA00138"/>
<dbReference type="GO" id="GO:0006094">
    <property type="term" value="P:gluconeogenesis"/>
    <property type="evidence" value="ECO:0007669"/>
    <property type="project" value="UniProtKB-UniRule"/>
</dbReference>
<gene>
    <name evidence="4" type="primary">fbp</name>
    <name evidence="5" type="ORF">EDD60_103179</name>
</gene>
<evidence type="ECO:0000256" key="2">
    <source>
        <dbReference type="ARBA" id="ARBA00023211"/>
    </source>
</evidence>
<sequence length="641" mass="74970">MEQRYLELLAHRFVNKQEVISEIINLKTILSLPKGTEFFFSDLHGEHSAFLHLLKSASGVIKDKIDLLFQCQLSSLEREKLAHFIYYPQKQLELLPLQGTLRKRWYEKTIIYLIQLAKFCSTKYTRSKVYKKLPKEFAYIMQEMLSCYESEYMLDYYHQIIVSLLEINCIEIFMISLCEFIQRICIDYIHIIGDIFDRGPRPDLIIDELMTYDQVDIQWGNHDISWMGAACGQPALVANVVRIALSYNHLDLLEIGYGINLRALSDFAREVYQTDSCLSFQPHVLDKNKYDKADLDLVAKMYKAITIIQLKLEGQLIHRYPNDYQDKVIWLEKIDFQSKNVKFMTKTYPLKDDFLPTVSHVTPLILTKKENQLMETLIYSFQKSQRLQNHIHFLYTHGHMYKTMNQNLMFHGCIPLDHNGNFKEILIQGKILKGKALLDELQCIAKRAYYEHKQEDIDMMWFLWCSSSSPLFGKSQLTLFEKHFLDDKHLQQENMDPYYKWIEKESTCQMILNHFGITKGHIINGHVPVRIKDGQKPIKANGLLYVIDGGISKAYQEKTGNAGYTLIFDSQHLKLAQHLPYQKSAKEGLLCLTPKVEIIQTYLRIKNKDCDIGNVLKSQINDLKELLVAYQKGIVKENSFY</sequence>